<evidence type="ECO:0000313" key="4">
    <source>
        <dbReference type="EMBL" id="NRT18741.1"/>
    </source>
</evidence>
<protein>
    <submittedName>
        <fullName evidence="4">Glycosyltransferase involved in cell wall biosynthesis</fullName>
    </submittedName>
</protein>
<comment type="caution">
    <text evidence="4">The sequence shown here is derived from an EMBL/GenBank/DDBJ whole genome shotgun (WGS) entry which is preliminary data.</text>
</comment>
<sequence>MRLLLSAYACDPSRGSEEGSGFSWLWQSAALGHEVWCLTTPRGRASLEKLLADRAADPTVGRIHLEFVAVPRAVEFLYRWQFGVYLHYIVWQYRAWRVARRLDAQVNFGAVHHVTYNSLQMASWLWRLKKPLLLGPLGGGMTAPAALRQYLPDWFKTETLRNAISRLLTTFDPNVRQSLRHAALVLAANSDTAALARRLGAPRVALAMSAALPASYFPAAYAPRPPLAGRELRILWLARLFPRKGLPLVLDALGKVDARVKFHLDIMGDGPVGPQVPGWIAANGLQDRVTWHGSVPYEATRAAYLGHDVFMLCSLRDTYANQYLEAMALGLPILTLDHHGAADFIPTEAGIKVPVQSAAATTAALARAVEHLYDHPAELEQMGRAGFAYAAQFALPKLVASLYQQAADAAPELVSMSEGLNEQMSEGVGQKTS</sequence>
<keyword evidence="5" id="KW-1185">Reference proteome</keyword>
<keyword evidence="2" id="KW-0328">Glycosyltransferase</keyword>
<dbReference type="PANTHER" id="PTHR12526:SF640">
    <property type="entry name" value="COLANIC ACID BIOSYNTHESIS GLYCOSYLTRANSFERASE WCAL-RELATED"/>
    <property type="match status" value="1"/>
</dbReference>
<evidence type="ECO:0000313" key="5">
    <source>
        <dbReference type="Proteomes" id="UP000779507"/>
    </source>
</evidence>
<evidence type="ECO:0000256" key="1">
    <source>
        <dbReference type="ARBA" id="ARBA00009481"/>
    </source>
</evidence>
<dbReference type="EMBL" id="JABSNP010000005">
    <property type="protein sequence ID" value="NRT18741.1"/>
    <property type="molecule type" value="Genomic_DNA"/>
</dbReference>
<name>A0ABX2FQB1_9BACT</name>
<evidence type="ECO:0000256" key="2">
    <source>
        <dbReference type="ARBA" id="ARBA00022676"/>
    </source>
</evidence>
<evidence type="ECO:0000256" key="3">
    <source>
        <dbReference type="ARBA" id="ARBA00022679"/>
    </source>
</evidence>
<dbReference type="PANTHER" id="PTHR12526">
    <property type="entry name" value="GLYCOSYLTRANSFERASE"/>
    <property type="match status" value="1"/>
</dbReference>
<dbReference type="Gene3D" id="3.40.50.2000">
    <property type="entry name" value="Glycogen Phosphorylase B"/>
    <property type="match status" value="1"/>
</dbReference>
<dbReference type="Pfam" id="PF13692">
    <property type="entry name" value="Glyco_trans_1_4"/>
    <property type="match status" value="1"/>
</dbReference>
<gene>
    <name evidence="4" type="ORF">HNP98_001562</name>
</gene>
<accession>A0ABX2FQB1</accession>
<comment type="similarity">
    <text evidence="1">Belongs to the glycosyltransferase group 1 family. Glycosyltransferase 4 subfamily.</text>
</comment>
<organism evidence="4 5">
    <name type="scientific">Hymenobacter caeli</name>
    <dbReference type="NCBI Taxonomy" id="2735894"/>
    <lineage>
        <taxon>Bacteria</taxon>
        <taxon>Pseudomonadati</taxon>
        <taxon>Bacteroidota</taxon>
        <taxon>Cytophagia</taxon>
        <taxon>Cytophagales</taxon>
        <taxon>Hymenobacteraceae</taxon>
        <taxon>Hymenobacter</taxon>
    </lineage>
</organism>
<dbReference type="CDD" id="cd03801">
    <property type="entry name" value="GT4_PimA-like"/>
    <property type="match status" value="1"/>
</dbReference>
<reference evidence="4 5" key="1">
    <citation type="submission" date="2020-05" db="EMBL/GenBank/DDBJ databases">
        <title>Genomic Encyclopedia of Type Strains, Phase IV (KMG-V): Genome sequencing to study the core and pangenomes of soil and plant-associated prokaryotes.</title>
        <authorList>
            <person name="Whitman W."/>
        </authorList>
    </citation>
    <scope>NUCLEOTIDE SEQUENCE [LARGE SCALE GENOMIC DNA]</scope>
    <source>
        <strain evidence="4 5">9A</strain>
    </source>
</reference>
<dbReference type="Proteomes" id="UP000779507">
    <property type="component" value="Unassembled WGS sequence"/>
</dbReference>
<dbReference type="SUPFAM" id="SSF53756">
    <property type="entry name" value="UDP-Glycosyltransferase/glycogen phosphorylase"/>
    <property type="match status" value="1"/>
</dbReference>
<proteinExistence type="inferred from homology"/>
<keyword evidence="3" id="KW-0808">Transferase</keyword>
<dbReference type="RefSeq" id="WP_173809476.1">
    <property type="nucleotide sequence ID" value="NZ_JABSNP010000005.1"/>
</dbReference>